<dbReference type="PANTHER" id="PTHR12161:SF14">
    <property type="entry name" value="REGULATOR OF VPS4 ACTIVITY IN THE MVB PATHWAY PROTEIN"/>
    <property type="match status" value="1"/>
</dbReference>
<dbReference type="FunFam" id="1.20.1260.60:FF:000002">
    <property type="entry name" value="Vacuolar protein sorting-associated protein IST1"/>
    <property type="match status" value="1"/>
</dbReference>
<feature type="region of interest" description="Disordered" evidence="2">
    <location>
        <begin position="184"/>
        <end position="220"/>
    </location>
</feature>
<sequence>MFDNLLGRKFSNKCKHAMKCINSRIAIIKNKKRAMVRFLKKDVADLLASGCDDVAYGRIDALIVEINHAYCYDMIEQCCESILKQLPTLQKQRECPQEAMEPMSTLLFAAARFSDLPELCDLRHIFTERYGSHMESSVKAEFVEKLQKKSFSQEKKLQLMKDIAQEFSVTWDSNAFEHKLSNLSAPKYDQPKNGMRHHSASQKPSTRLPNGVEEEISSKGKYEHAPVSVWKQEVRKEPKDVHVVTTIKDGFSHVPMERTRNAIADEPENREPDFSNAALPSYTKPRRTQNGTYNHDQLKDGLAHKWTGKGQKALDTIGSDEQAFGMKRSSSGKAVNMAPPYTKSHGEKNNNGLIYDQLQRVEEDHTGRERQPVRPVNNDRLINMRPPYVKLKVNDPSSDPDQVIQDSKITDHDRYDGSEDMKGGVFVGEKSRQKPVSVRRKVAKPTVIYTIDSTIDEEKIMIQTGGGRGSDTGRRTTAAYEVTGDVNNKKIMARRPGPPVDDEMDNAIDYGKLLRRTPSGQRRHGSRRSAVVNDGCGDEEEMMMDKLLIHYSRKGTASEASKIRIRSKAIPVDHVEHEIKDKIRPGSRDSVHVPDRSSSLPPELTKPEAGVKMHTRTASMQPDMLSPNGGRVHPRLPNYHDLAAQFNALRRS</sequence>
<reference evidence="4" key="1">
    <citation type="submission" date="2025-08" db="UniProtKB">
        <authorList>
            <consortium name="RefSeq"/>
        </authorList>
    </citation>
    <scope>IDENTIFICATION</scope>
</reference>
<feature type="compositionally biased region" description="Basic and acidic residues" evidence="2">
    <location>
        <begin position="583"/>
        <end position="595"/>
    </location>
</feature>
<gene>
    <name evidence="4" type="primary">LOC105052821</name>
</gene>
<protein>
    <submittedName>
        <fullName evidence="4">Uncharacterized protein LOC105052821 isoform X1</fullName>
    </submittedName>
</protein>
<dbReference type="PANTHER" id="PTHR12161">
    <property type="entry name" value="IST1 FAMILY MEMBER"/>
    <property type="match status" value="1"/>
</dbReference>
<dbReference type="Gene3D" id="1.20.1260.60">
    <property type="entry name" value="Vacuolar protein sorting-associated protein Ist1"/>
    <property type="match status" value="1"/>
</dbReference>
<dbReference type="InParanoid" id="A0A6I9RT18"/>
<dbReference type="OrthoDB" id="29853at2759"/>
<dbReference type="GO" id="GO:0015031">
    <property type="term" value="P:protein transport"/>
    <property type="evidence" value="ECO:0007669"/>
    <property type="project" value="InterPro"/>
</dbReference>
<feature type="region of interest" description="Disordered" evidence="2">
    <location>
        <begin position="583"/>
        <end position="608"/>
    </location>
</feature>
<evidence type="ECO:0000256" key="2">
    <source>
        <dbReference type="SAM" id="MobiDB-lite"/>
    </source>
</evidence>
<dbReference type="FunCoup" id="A0A6I9RT18">
    <property type="interactions" value="1942"/>
</dbReference>
<proteinExistence type="inferred from homology"/>
<dbReference type="InterPro" id="IPR042277">
    <property type="entry name" value="IST1-like"/>
</dbReference>
<dbReference type="GeneID" id="105052821"/>
<feature type="region of interest" description="Disordered" evidence="2">
    <location>
        <begin position="618"/>
        <end position="637"/>
    </location>
</feature>
<evidence type="ECO:0000313" key="4">
    <source>
        <dbReference type="RefSeq" id="XP_010932059.1"/>
    </source>
</evidence>
<comment type="similarity">
    <text evidence="1">Belongs to the IST1 family.</text>
</comment>
<dbReference type="KEGG" id="egu:105052821"/>
<keyword evidence="3" id="KW-1185">Reference proteome</keyword>
<evidence type="ECO:0000256" key="1">
    <source>
        <dbReference type="ARBA" id="ARBA00005536"/>
    </source>
</evidence>
<accession>A0A6I9RT18</accession>
<feature type="region of interest" description="Disordered" evidence="2">
    <location>
        <begin position="266"/>
        <end position="296"/>
    </location>
</feature>
<dbReference type="InterPro" id="IPR005061">
    <property type="entry name" value="Ist1"/>
</dbReference>
<dbReference type="AlphaFoldDB" id="A0A6I9RT18"/>
<evidence type="ECO:0000313" key="3">
    <source>
        <dbReference type="Proteomes" id="UP000504607"/>
    </source>
</evidence>
<dbReference type="RefSeq" id="XP_010932059.1">
    <property type="nucleotide sequence ID" value="XM_010933757.3"/>
</dbReference>
<dbReference type="Pfam" id="PF03398">
    <property type="entry name" value="Ist1"/>
    <property type="match status" value="1"/>
</dbReference>
<name>A0A6I9RT18_ELAGV</name>
<organism evidence="3 4">
    <name type="scientific">Elaeis guineensis var. tenera</name>
    <name type="common">Oil palm</name>
    <dbReference type="NCBI Taxonomy" id="51953"/>
    <lineage>
        <taxon>Eukaryota</taxon>
        <taxon>Viridiplantae</taxon>
        <taxon>Streptophyta</taxon>
        <taxon>Embryophyta</taxon>
        <taxon>Tracheophyta</taxon>
        <taxon>Spermatophyta</taxon>
        <taxon>Magnoliopsida</taxon>
        <taxon>Liliopsida</taxon>
        <taxon>Arecaceae</taxon>
        <taxon>Arecoideae</taxon>
        <taxon>Cocoseae</taxon>
        <taxon>Elaeidinae</taxon>
        <taxon>Elaeis</taxon>
    </lineage>
</organism>
<dbReference type="Proteomes" id="UP000504607">
    <property type="component" value="Chromosome 10"/>
</dbReference>